<keyword evidence="8" id="KW-1185">Reference proteome</keyword>
<dbReference type="NCBIfam" id="TIGR01378">
    <property type="entry name" value="thi_PPkinase"/>
    <property type="match status" value="1"/>
</dbReference>
<dbReference type="GO" id="GO:0006772">
    <property type="term" value="P:thiamine metabolic process"/>
    <property type="evidence" value="ECO:0007669"/>
    <property type="project" value="UniProtKB-UniRule"/>
</dbReference>
<accession>A0A1H9YXV1</accession>
<keyword evidence="3 7" id="KW-0418">Kinase</keyword>
<keyword evidence="4" id="KW-0067">ATP-binding</keyword>
<sequence>MAILVFLNGSTVKDSEFFKGKIELIIGVDGGFNNIPPKLLKNNRIEILGDLDSIKNLPQKYKILQYPKDKDLSDFELTLKYIHNNYKDQKVIIFGLTGGRIDHQLFNFFVLKNYIKDNYYIGETENEIIYFCHNFFTLKGFKGHTFSLFPLEKLNELTIKGAYYSLDRQDVDLYQSLTLSNIITGESLNITVKTGNFVVIVNKTQNKW</sequence>
<dbReference type="GO" id="GO:0016301">
    <property type="term" value="F:kinase activity"/>
    <property type="evidence" value="ECO:0007669"/>
    <property type="project" value="UniProtKB-KW"/>
</dbReference>
<dbReference type="AlphaFoldDB" id="A0A1H9YXV1"/>
<dbReference type="EMBL" id="FOIF01000005">
    <property type="protein sequence ID" value="SES74033.1"/>
    <property type="molecule type" value="Genomic_DNA"/>
</dbReference>
<dbReference type="PANTHER" id="PTHR41299:SF1">
    <property type="entry name" value="THIAMINE PYROPHOSPHOKINASE"/>
    <property type="match status" value="1"/>
</dbReference>
<dbReference type="InterPro" id="IPR053149">
    <property type="entry name" value="TPK"/>
</dbReference>
<evidence type="ECO:0000256" key="4">
    <source>
        <dbReference type="ARBA" id="ARBA00022840"/>
    </source>
</evidence>
<dbReference type="Proteomes" id="UP000243819">
    <property type="component" value="Unassembled WGS sequence"/>
</dbReference>
<dbReference type="SUPFAM" id="SSF63999">
    <property type="entry name" value="Thiamin pyrophosphokinase, catalytic domain"/>
    <property type="match status" value="1"/>
</dbReference>
<dbReference type="RefSeq" id="WP_091348968.1">
    <property type="nucleotide sequence ID" value="NZ_FOIF01000005.1"/>
</dbReference>
<dbReference type="GO" id="GO:0030975">
    <property type="term" value="F:thiamine binding"/>
    <property type="evidence" value="ECO:0007669"/>
    <property type="project" value="InterPro"/>
</dbReference>
<dbReference type="PANTHER" id="PTHR41299">
    <property type="entry name" value="THIAMINE PYROPHOSPHOKINASE"/>
    <property type="match status" value="1"/>
</dbReference>
<evidence type="ECO:0000256" key="2">
    <source>
        <dbReference type="ARBA" id="ARBA00022741"/>
    </source>
</evidence>
<dbReference type="GO" id="GO:0009229">
    <property type="term" value="P:thiamine diphosphate biosynthetic process"/>
    <property type="evidence" value="ECO:0007669"/>
    <property type="project" value="InterPro"/>
</dbReference>
<evidence type="ECO:0000313" key="7">
    <source>
        <dbReference type="EMBL" id="SES74033.1"/>
    </source>
</evidence>
<feature type="domain" description="Thiamin pyrophosphokinase thiamin-binding" evidence="6">
    <location>
        <begin position="140"/>
        <end position="198"/>
    </location>
</feature>
<evidence type="ECO:0000256" key="5">
    <source>
        <dbReference type="NCBIfam" id="TIGR01378"/>
    </source>
</evidence>
<name>A0A1H9YXV1_9FIRM</name>
<dbReference type="Gene3D" id="3.40.50.10240">
    <property type="entry name" value="Thiamin pyrophosphokinase, catalytic domain"/>
    <property type="match status" value="1"/>
</dbReference>
<keyword evidence="2" id="KW-0547">Nucleotide-binding</keyword>
<reference evidence="8" key="1">
    <citation type="submission" date="2016-10" db="EMBL/GenBank/DDBJ databases">
        <authorList>
            <person name="Varghese N."/>
            <person name="Submissions S."/>
        </authorList>
    </citation>
    <scope>NUCLEOTIDE SEQUENCE [LARGE SCALE GENOMIC DNA]</scope>
    <source>
        <strain evidence="8">DSM 13577</strain>
    </source>
</reference>
<protein>
    <recommendedName>
        <fullName evidence="5">Thiamine diphosphokinase</fullName>
        <ecNumber evidence="5">2.7.6.2</ecNumber>
    </recommendedName>
</protein>
<dbReference type="CDD" id="cd07995">
    <property type="entry name" value="TPK"/>
    <property type="match status" value="1"/>
</dbReference>
<dbReference type="InterPro" id="IPR007373">
    <property type="entry name" value="Thiamin_PyroPKinase_B1-bd"/>
</dbReference>
<dbReference type="InterPro" id="IPR007371">
    <property type="entry name" value="TPK_catalytic"/>
</dbReference>
<evidence type="ECO:0000313" key="8">
    <source>
        <dbReference type="Proteomes" id="UP000243819"/>
    </source>
</evidence>
<dbReference type="OrthoDB" id="9804377at2"/>
<gene>
    <name evidence="7" type="ORF">SAMN03080614_100588</name>
</gene>
<keyword evidence="1" id="KW-0808">Transferase</keyword>
<dbReference type="STRING" id="1120990.SAMN03080614_100588"/>
<dbReference type="EC" id="2.7.6.2" evidence="5"/>
<dbReference type="Pfam" id="PF04265">
    <property type="entry name" value="TPK_B1_binding"/>
    <property type="match status" value="1"/>
</dbReference>
<dbReference type="GO" id="GO:0004788">
    <property type="term" value="F:thiamine diphosphokinase activity"/>
    <property type="evidence" value="ECO:0007669"/>
    <property type="project" value="UniProtKB-UniRule"/>
</dbReference>
<dbReference type="SMART" id="SM00983">
    <property type="entry name" value="TPK_B1_binding"/>
    <property type="match status" value="1"/>
</dbReference>
<proteinExistence type="predicted"/>
<organism evidence="7 8">
    <name type="scientific">Anaerobranca gottschalkii DSM 13577</name>
    <dbReference type="NCBI Taxonomy" id="1120990"/>
    <lineage>
        <taxon>Bacteria</taxon>
        <taxon>Bacillati</taxon>
        <taxon>Bacillota</taxon>
        <taxon>Clostridia</taxon>
        <taxon>Eubacteriales</taxon>
        <taxon>Proteinivoracaceae</taxon>
        <taxon>Anaerobranca</taxon>
    </lineage>
</organism>
<dbReference type="GO" id="GO:0005524">
    <property type="term" value="F:ATP binding"/>
    <property type="evidence" value="ECO:0007669"/>
    <property type="project" value="UniProtKB-KW"/>
</dbReference>
<dbReference type="InterPro" id="IPR006282">
    <property type="entry name" value="Thi_PPkinase"/>
</dbReference>
<dbReference type="InterPro" id="IPR036759">
    <property type="entry name" value="TPK_catalytic_sf"/>
</dbReference>
<dbReference type="Pfam" id="PF04263">
    <property type="entry name" value="TPK_catalytic"/>
    <property type="match status" value="1"/>
</dbReference>
<evidence type="ECO:0000256" key="1">
    <source>
        <dbReference type="ARBA" id="ARBA00022679"/>
    </source>
</evidence>
<evidence type="ECO:0000256" key="3">
    <source>
        <dbReference type="ARBA" id="ARBA00022777"/>
    </source>
</evidence>
<evidence type="ECO:0000259" key="6">
    <source>
        <dbReference type="SMART" id="SM00983"/>
    </source>
</evidence>